<evidence type="ECO:0000313" key="2">
    <source>
        <dbReference type="Proteomes" id="UP000827872"/>
    </source>
</evidence>
<reference evidence="1" key="1">
    <citation type="submission" date="2021-08" db="EMBL/GenBank/DDBJ databases">
        <title>The first chromosome-level gecko genome reveals the dynamic sex chromosomes of Neotropical dwarf geckos (Sphaerodactylidae: Sphaerodactylus).</title>
        <authorList>
            <person name="Pinto B.J."/>
            <person name="Keating S.E."/>
            <person name="Gamble T."/>
        </authorList>
    </citation>
    <scope>NUCLEOTIDE SEQUENCE</scope>
    <source>
        <strain evidence="1">TG3544</strain>
    </source>
</reference>
<comment type="caution">
    <text evidence="1">The sequence shown here is derived from an EMBL/GenBank/DDBJ whole genome shotgun (WGS) entry which is preliminary data.</text>
</comment>
<organism evidence="1 2">
    <name type="scientific">Sphaerodactylus townsendi</name>
    <dbReference type="NCBI Taxonomy" id="933632"/>
    <lineage>
        <taxon>Eukaryota</taxon>
        <taxon>Metazoa</taxon>
        <taxon>Chordata</taxon>
        <taxon>Craniata</taxon>
        <taxon>Vertebrata</taxon>
        <taxon>Euteleostomi</taxon>
        <taxon>Lepidosauria</taxon>
        <taxon>Squamata</taxon>
        <taxon>Bifurcata</taxon>
        <taxon>Gekkota</taxon>
        <taxon>Sphaerodactylidae</taxon>
        <taxon>Sphaerodactylus</taxon>
    </lineage>
</organism>
<name>A0ACB8F0S0_9SAUR</name>
<evidence type="ECO:0000313" key="1">
    <source>
        <dbReference type="EMBL" id="KAH7998397.1"/>
    </source>
</evidence>
<keyword evidence="2" id="KW-1185">Reference proteome</keyword>
<accession>A0ACB8F0S0</accession>
<proteinExistence type="predicted"/>
<sequence>MAEIRAIQQPLRACFASQPSQAKLDFQSFSEHYRVKKSCSLELADFLRPDRRCKGVGLLHLPELSVSRTVIGNCLLRKDKISIFFTPAVSTPLRISTPILHFEILYFFFASLHQISPIIFVYFKCNVCVDKPAFVHYL</sequence>
<dbReference type="Proteomes" id="UP000827872">
    <property type="component" value="Linkage Group LG12"/>
</dbReference>
<dbReference type="EMBL" id="CM037625">
    <property type="protein sequence ID" value="KAH7998397.1"/>
    <property type="molecule type" value="Genomic_DNA"/>
</dbReference>
<protein>
    <submittedName>
        <fullName evidence="1">Uncharacterized protein</fullName>
    </submittedName>
</protein>
<gene>
    <name evidence="1" type="ORF">K3G42_015945</name>
</gene>